<gene>
    <name evidence="1" type="ORF">PBRASI_LOCUS11269</name>
</gene>
<protein>
    <submittedName>
        <fullName evidence="1">2382_t:CDS:1</fullName>
    </submittedName>
</protein>
<sequence>CWFRKIKTRLLSKRALPSLESNQMDAKDRKAIIEAILNNESDNYLYEYLTQREKQASFSEDRHLEHDGYLASLQKIMDGDTDTKFIIDKFKVRFFLGLYLRRFQSSPSKSSLWLLCDELPVRWKIGLGLAKQEQLMAEKKSTAVSDFWKRINEKQKQREEEKAAVRAASLGHLNIFGQAVRTSTELSTYKPQIHINLVTQDNAKKTGKAIRK</sequence>
<keyword evidence="2" id="KW-1185">Reference proteome</keyword>
<accession>A0A9N9EB22</accession>
<feature type="non-terminal residue" evidence="1">
    <location>
        <position position="212"/>
    </location>
</feature>
<organism evidence="1 2">
    <name type="scientific">Paraglomus brasilianum</name>
    <dbReference type="NCBI Taxonomy" id="144538"/>
    <lineage>
        <taxon>Eukaryota</taxon>
        <taxon>Fungi</taxon>
        <taxon>Fungi incertae sedis</taxon>
        <taxon>Mucoromycota</taxon>
        <taxon>Glomeromycotina</taxon>
        <taxon>Glomeromycetes</taxon>
        <taxon>Paraglomerales</taxon>
        <taxon>Paraglomeraceae</taxon>
        <taxon>Paraglomus</taxon>
    </lineage>
</organism>
<name>A0A9N9EB22_9GLOM</name>
<proteinExistence type="predicted"/>
<feature type="non-terminal residue" evidence="1">
    <location>
        <position position="1"/>
    </location>
</feature>
<evidence type="ECO:0000313" key="1">
    <source>
        <dbReference type="EMBL" id="CAG8670354.1"/>
    </source>
</evidence>
<comment type="caution">
    <text evidence="1">The sequence shown here is derived from an EMBL/GenBank/DDBJ whole genome shotgun (WGS) entry which is preliminary data.</text>
</comment>
<evidence type="ECO:0000313" key="2">
    <source>
        <dbReference type="Proteomes" id="UP000789739"/>
    </source>
</evidence>
<dbReference type="OrthoDB" id="10518602at2759"/>
<reference evidence="1" key="1">
    <citation type="submission" date="2021-06" db="EMBL/GenBank/DDBJ databases">
        <authorList>
            <person name="Kallberg Y."/>
            <person name="Tangrot J."/>
            <person name="Rosling A."/>
        </authorList>
    </citation>
    <scope>NUCLEOTIDE SEQUENCE</scope>
    <source>
        <strain evidence="1">BR232B</strain>
    </source>
</reference>
<dbReference type="EMBL" id="CAJVPI010004836">
    <property type="protein sequence ID" value="CAG8670354.1"/>
    <property type="molecule type" value="Genomic_DNA"/>
</dbReference>
<dbReference type="AlphaFoldDB" id="A0A9N9EB22"/>
<dbReference type="Proteomes" id="UP000789739">
    <property type="component" value="Unassembled WGS sequence"/>
</dbReference>